<proteinExistence type="predicted"/>
<keyword evidence="2" id="KW-1185">Reference proteome</keyword>
<accession>A0A915JPJ7</accession>
<dbReference type="Proteomes" id="UP000887565">
    <property type="component" value="Unplaced"/>
</dbReference>
<name>A0A915JPJ7_ROMCU</name>
<evidence type="ECO:0000313" key="2">
    <source>
        <dbReference type="Proteomes" id="UP000887565"/>
    </source>
</evidence>
<evidence type="ECO:0000313" key="3">
    <source>
        <dbReference type="WBParaSite" id="nRc.2.0.1.t28017-RA"/>
    </source>
</evidence>
<sequence length="58" mass="5840">MIGLITIINCLLIISTSSSLAPKTARQKLHIGGVFAMSAGKGGWAGGQACLPAAQMAL</sequence>
<keyword evidence="1" id="KW-0732">Signal</keyword>
<dbReference type="WBParaSite" id="nRc.2.0.1.t28017-RA">
    <property type="protein sequence ID" value="nRc.2.0.1.t28017-RA"/>
    <property type="gene ID" value="nRc.2.0.1.g28017"/>
</dbReference>
<protein>
    <submittedName>
        <fullName evidence="3">Uncharacterized protein</fullName>
    </submittedName>
</protein>
<feature type="signal peptide" evidence="1">
    <location>
        <begin position="1"/>
        <end position="19"/>
    </location>
</feature>
<feature type="chain" id="PRO_5036767134" evidence="1">
    <location>
        <begin position="20"/>
        <end position="58"/>
    </location>
</feature>
<dbReference type="AlphaFoldDB" id="A0A915JPJ7"/>
<organism evidence="2 3">
    <name type="scientific">Romanomermis culicivorax</name>
    <name type="common">Nematode worm</name>
    <dbReference type="NCBI Taxonomy" id="13658"/>
    <lineage>
        <taxon>Eukaryota</taxon>
        <taxon>Metazoa</taxon>
        <taxon>Ecdysozoa</taxon>
        <taxon>Nematoda</taxon>
        <taxon>Enoplea</taxon>
        <taxon>Dorylaimia</taxon>
        <taxon>Mermithida</taxon>
        <taxon>Mermithoidea</taxon>
        <taxon>Mermithidae</taxon>
        <taxon>Romanomermis</taxon>
    </lineage>
</organism>
<reference evidence="3" key="1">
    <citation type="submission" date="2022-11" db="UniProtKB">
        <authorList>
            <consortium name="WormBaseParasite"/>
        </authorList>
    </citation>
    <scope>IDENTIFICATION</scope>
</reference>
<evidence type="ECO:0000256" key="1">
    <source>
        <dbReference type="SAM" id="SignalP"/>
    </source>
</evidence>